<organism evidence="13 14">
    <name type="scientific">Plakobranchus ocellatus</name>
    <dbReference type="NCBI Taxonomy" id="259542"/>
    <lineage>
        <taxon>Eukaryota</taxon>
        <taxon>Metazoa</taxon>
        <taxon>Spiralia</taxon>
        <taxon>Lophotrochozoa</taxon>
        <taxon>Mollusca</taxon>
        <taxon>Gastropoda</taxon>
        <taxon>Heterobranchia</taxon>
        <taxon>Euthyneura</taxon>
        <taxon>Panpulmonata</taxon>
        <taxon>Sacoglossa</taxon>
        <taxon>Placobranchoidea</taxon>
        <taxon>Plakobranchidae</taxon>
        <taxon>Plakobranchus</taxon>
    </lineage>
</organism>
<keyword evidence="14" id="KW-1185">Reference proteome</keyword>
<sequence>MSSTVQFTLFGLTVVLCATLSNALFVIKFGKCPSVTAQATLDTAQYLGVWYEYQRFPAIFEAGLDCTTATYGEDGDKISVTNAGTTRIDLFGSKIVLNQNSVEGSATVPDAAKPAELSVSFGGVDMGSNSPNYFIQDTDYTNYAVVFSCAELAFINIQFAWVLTRDPGVRPSNLDTLETNLAAAGVDVSKFQVIDQSGCPGRDR</sequence>
<dbReference type="Proteomes" id="UP000735302">
    <property type="component" value="Unassembled WGS sequence"/>
</dbReference>
<dbReference type="AlphaFoldDB" id="A0AAV4C1A1"/>
<dbReference type="GO" id="GO:0006869">
    <property type="term" value="P:lipid transport"/>
    <property type="evidence" value="ECO:0007669"/>
    <property type="project" value="InterPro"/>
</dbReference>
<evidence type="ECO:0000256" key="6">
    <source>
        <dbReference type="ARBA" id="ARBA00022729"/>
    </source>
</evidence>
<evidence type="ECO:0000259" key="12">
    <source>
        <dbReference type="Pfam" id="PF08212"/>
    </source>
</evidence>
<dbReference type="InterPro" id="IPR022271">
    <property type="entry name" value="Lipocalin_ApoD"/>
</dbReference>
<dbReference type="GO" id="GO:0042246">
    <property type="term" value="P:tissue regeneration"/>
    <property type="evidence" value="ECO:0007669"/>
    <property type="project" value="InterPro"/>
</dbReference>
<dbReference type="Pfam" id="PF08212">
    <property type="entry name" value="Lipocalin_2"/>
    <property type="match status" value="1"/>
</dbReference>
<comment type="similarity">
    <text evidence="2 11">Belongs to the calycin superfamily. Lipocalin family.</text>
</comment>
<feature type="signal peptide" evidence="11">
    <location>
        <begin position="1"/>
        <end position="23"/>
    </location>
</feature>
<evidence type="ECO:0000256" key="2">
    <source>
        <dbReference type="ARBA" id="ARBA00006889"/>
    </source>
</evidence>
<proteinExistence type="inferred from homology"/>
<name>A0AAV4C1A1_9GAST</name>
<protein>
    <recommendedName>
        <fullName evidence="3">Apolipoprotein D</fullName>
    </recommendedName>
</protein>
<feature type="chain" id="PRO_5043116451" description="Apolipoprotein D" evidence="11">
    <location>
        <begin position="24"/>
        <end position="204"/>
    </location>
</feature>
<dbReference type="PANTHER" id="PTHR10612:SF34">
    <property type="entry name" value="APOLIPOPROTEIN D"/>
    <property type="match status" value="1"/>
</dbReference>
<dbReference type="GO" id="GO:0005576">
    <property type="term" value="C:extracellular region"/>
    <property type="evidence" value="ECO:0007669"/>
    <property type="project" value="UniProtKB-SubCell"/>
</dbReference>
<dbReference type="SUPFAM" id="SSF50814">
    <property type="entry name" value="Lipocalins"/>
    <property type="match status" value="1"/>
</dbReference>
<evidence type="ECO:0000256" key="10">
    <source>
        <dbReference type="ARBA" id="ARBA00023283"/>
    </source>
</evidence>
<dbReference type="InterPro" id="IPR002969">
    <property type="entry name" value="ApolipopD"/>
</dbReference>
<dbReference type="GO" id="GO:0000302">
    <property type="term" value="P:response to reactive oxygen species"/>
    <property type="evidence" value="ECO:0007669"/>
    <property type="project" value="TreeGrafter"/>
</dbReference>
<keyword evidence="6 11" id="KW-0732">Signal</keyword>
<evidence type="ECO:0000256" key="9">
    <source>
        <dbReference type="ARBA" id="ARBA00023180"/>
    </source>
</evidence>
<feature type="domain" description="Lipocalin/cytosolic fatty-acid binding" evidence="12">
    <location>
        <begin position="41"/>
        <end position="195"/>
    </location>
</feature>
<dbReference type="PRINTS" id="PR01219">
    <property type="entry name" value="APOLIPOPROTD"/>
</dbReference>
<evidence type="ECO:0000313" key="13">
    <source>
        <dbReference type="EMBL" id="GFO24808.1"/>
    </source>
</evidence>
<keyword evidence="9" id="KW-0325">Glycoprotein</keyword>
<evidence type="ECO:0000256" key="3">
    <source>
        <dbReference type="ARBA" id="ARBA00019890"/>
    </source>
</evidence>
<dbReference type="PANTHER" id="PTHR10612">
    <property type="entry name" value="APOLIPOPROTEIN D"/>
    <property type="match status" value="1"/>
</dbReference>
<dbReference type="GO" id="GO:0006629">
    <property type="term" value="P:lipid metabolic process"/>
    <property type="evidence" value="ECO:0007669"/>
    <property type="project" value="TreeGrafter"/>
</dbReference>
<dbReference type="PIRSF" id="PIRSF036893">
    <property type="entry name" value="Lipocalin_ApoD"/>
    <property type="match status" value="1"/>
</dbReference>
<evidence type="ECO:0000256" key="1">
    <source>
        <dbReference type="ARBA" id="ARBA00004613"/>
    </source>
</evidence>
<keyword evidence="8" id="KW-1015">Disulfide bond</keyword>
<dbReference type="GO" id="GO:0005737">
    <property type="term" value="C:cytoplasm"/>
    <property type="evidence" value="ECO:0007669"/>
    <property type="project" value="TreeGrafter"/>
</dbReference>
<keyword evidence="4" id="KW-0813">Transport</keyword>
<accession>A0AAV4C1A1</accession>
<keyword evidence="10" id="KW-0873">Pyrrolidone carboxylic acid</keyword>
<keyword evidence="5" id="KW-0964">Secreted</keyword>
<dbReference type="InterPro" id="IPR012674">
    <property type="entry name" value="Calycin"/>
</dbReference>
<evidence type="ECO:0000256" key="8">
    <source>
        <dbReference type="ARBA" id="ARBA00023157"/>
    </source>
</evidence>
<evidence type="ECO:0000256" key="5">
    <source>
        <dbReference type="ARBA" id="ARBA00022525"/>
    </source>
</evidence>
<dbReference type="GO" id="GO:0008289">
    <property type="term" value="F:lipid binding"/>
    <property type="evidence" value="ECO:0007669"/>
    <property type="project" value="UniProtKB-KW"/>
</dbReference>
<reference evidence="13 14" key="1">
    <citation type="journal article" date="2021" name="Elife">
        <title>Chloroplast acquisition without the gene transfer in kleptoplastic sea slugs, Plakobranchus ocellatus.</title>
        <authorList>
            <person name="Maeda T."/>
            <person name="Takahashi S."/>
            <person name="Yoshida T."/>
            <person name="Shimamura S."/>
            <person name="Takaki Y."/>
            <person name="Nagai Y."/>
            <person name="Toyoda A."/>
            <person name="Suzuki Y."/>
            <person name="Arimoto A."/>
            <person name="Ishii H."/>
            <person name="Satoh N."/>
            <person name="Nishiyama T."/>
            <person name="Hasebe M."/>
            <person name="Maruyama T."/>
            <person name="Minagawa J."/>
            <person name="Obokata J."/>
            <person name="Shigenobu S."/>
        </authorList>
    </citation>
    <scope>NUCLEOTIDE SEQUENCE [LARGE SCALE GENOMIC DNA]</scope>
</reference>
<gene>
    <name evidence="13" type="ORF">PoB_005131300</name>
</gene>
<dbReference type="FunFam" id="2.40.128.20:FF:000003">
    <property type="entry name" value="Apolipoprotein D"/>
    <property type="match status" value="1"/>
</dbReference>
<evidence type="ECO:0000256" key="11">
    <source>
        <dbReference type="PIRNR" id="PIRNR036893"/>
    </source>
</evidence>
<dbReference type="Gene3D" id="2.40.128.20">
    <property type="match status" value="1"/>
</dbReference>
<comment type="caution">
    <text evidence="13">The sequence shown here is derived from an EMBL/GenBank/DDBJ whole genome shotgun (WGS) entry which is preliminary data.</text>
</comment>
<dbReference type="InterPro" id="IPR000566">
    <property type="entry name" value="Lipocln_cytosolic_FA-bd_dom"/>
</dbReference>
<evidence type="ECO:0000256" key="7">
    <source>
        <dbReference type="ARBA" id="ARBA00023121"/>
    </source>
</evidence>
<comment type="subcellular location">
    <subcellularLocation>
        <location evidence="1">Secreted</location>
    </subcellularLocation>
</comment>
<evidence type="ECO:0000313" key="14">
    <source>
        <dbReference type="Proteomes" id="UP000735302"/>
    </source>
</evidence>
<evidence type="ECO:0000256" key="4">
    <source>
        <dbReference type="ARBA" id="ARBA00022448"/>
    </source>
</evidence>
<dbReference type="GO" id="GO:0007420">
    <property type="term" value="P:brain development"/>
    <property type="evidence" value="ECO:0007669"/>
    <property type="project" value="InterPro"/>
</dbReference>
<dbReference type="EMBL" id="BLXT01005648">
    <property type="protein sequence ID" value="GFO24808.1"/>
    <property type="molecule type" value="Genomic_DNA"/>
</dbReference>
<keyword evidence="7" id="KW-0446">Lipid-binding</keyword>